<sequence length="111" mass="12418">MTEGKARVVVLIELLGRSGHERHEDIVFELGLIGDPAAVSAVEKAAGEPFPYLEEWGNLREFQRKCAYTLARIGTVESRAALERMTGHADPNLREYGQEGLARWPLPFKAR</sequence>
<organism evidence="1 2">
    <name type="scientific">Burkholderia paludis</name>
    <dbReference type="NCBI Taxonomy" id="1506587"/>
    <lineage>
        <taxon>Bacteria</taxon>
        <taxon>Pseudomonadati</taxon>
        <taxon>Pseudomonadota</taxon>
        <taxon>Betaproteobacteria</taxon>
        <taxon>Burkholderiales</taxon>
        <taxon>Burkholderiaceae</taxon>
        <taxon>Burkholderia</taxon>
        <taxon>Burkholderia cepacia complex</taxon>
    </lineage>
</organism>
<dbReference type="InterPro" id="IPR011989">
    <property type="entry name" value="ARM-like"/>
</dbReference>
<accession>A0A6J5ER72</accession>
<evidence type="ECO:0000313" key="2">
    <source>
        <dbReference type="Proteomes" id="UP000494330"/>
    </source>
</evidence>
<keyword evidence="2" id="KW-1185">Reference proteome</keyword>
<dbReference type="EMBL" id="CABVQD010000033">
    <property type="protein sequence ID" value="VWC30431.1"/>
    <property type="molecule type" value="Genomic_DNA"/>
</dbReference>
<reference evidence="1 2" key="1">
    <citation type="submission" date="2019-09" db="EMBL/GenBank/DDBJ databases">
        <authorList>
            <person name="Depoorter E."/>
        </authorList>
    </citation>
    <scope>NUCLEOTIDE SEQUENCE [LARGE SCALE GENOMIC DNA]</scope>
    <source>
        <strain evidence="1">LMG 30113</strain>
    </source>
</reference>
<gene>
    <name evidence="1" type="ORF">BPA30113_06255</name>
</gene>
<protein>
    <recommendedName>
        <fullName evidence="3">HEAT repeat domain-containing protein</fullName>
    </recommendedName>
</protein>
<evidence type="ECO:0008006" key="3">
    <source>
        <dbReference type="Google" id="ProtNLM"/>
    </source>
</evidence>
<name>A0A6J5ER72_9BURK</name>
<dbReference type="Gene3D" id="1.25.10.10">
    <property type="entry name" value="Leucine-rich Repeat Variant"/>
    <property type="match status" value="1"/>
</dbReference>
<dbReference type="Proteomes" id="UP000494330">
    <property type="component" value="Unassembled WGS sequence"/>
</dbReference>
<evidence type="ECO:0000313" key="1">
    <source>
        <dbReference type="EMBL" id="VWC30431.1"/>
    </source>
</evidence>
<dbReference type="AlphaFoldDB" id="A0A6J5ER72"/>
<proteinExistence type="predicted"/>